<organism evidence="1 2">
    <name type="scientific">Streblomastix strix</name>
    <dbReference type="NCBI Taxonomy" id="222440"/>
    <lineage>
        <taxon>Eukaryota</taxon>
        <taxon>Metamonada</taxon>
        <taxon>Preaxostyla</taxon>
        <taxon>Oxymonadida</taxon>
        <taxon>Streblomastigidae</taxon>
        <taxon>Streblomastix</taxon>
    </lineage>
</organism>
<dbReference type="EMBL" id="SNRW01003249">
    <property type="protein sequence ID" value="KAA6390344.1"/>
    <property type="molecule type" value="Genomic_DNA"/>
</dbReference>
<proteinExistence type="predicted"/>
<evidence type="ECO:0000313" key="1">
    <source>
        <dbReference type="EMBL" id="KAA6390344.1"/>
    </source>
</evidence>
<sequence length="268" mass="28333">TGSGSSAIYSAYVRIESTNSITIVVSDQSTYYTNRITEILTQDVVTTVSSATQIPITYDLANGGIVNNMLQVNPTDKTYTTYNNVTNYVLNAGSSDSFAGVKCGLVQINPNSNNFNEGLRISRSSDSNYSGIYLGCNPNSTSGSLTDQWSIVNTPTGELRIGVSDQLLQDNKGLMISADGNTLSFNGSIIAGTSATSGACNGSVNYSAGNPILWGLNSVDTNGGFYSDGPKVYWRAKPVTVDTNGGFYSDGPKVYWRAKPVTLGAVPP</sequence>
<accession>A0A5J4W5Z9</accession>
<feature type="non-terminal residue" evidence="1">
    <location>
        <position position="1"/>
    </location>
</feature>
<dbReference type="AlphaFoldDB" id="A0A5J4W5Z9"/>
<evidence type="ECO:0000313" key="2">
    <source>
        <dbReference type="Proteomes" id="UP000324800"/>
    </source>
</evidence>
<reference evidence="1 2" key="1">
    <citation type="submission" date="2019-03" db="EMBL/GenBank/DDBJ databases">
        <title>Single cell metagenomics reveals metabolic interactions within the superorganism composed of flagellate Streblomastix strix and complex community of Bacteroidetes bacteria on its surface.</title>
        <authorList>
            <person name="Treitli S.C."/>
            <person name="Kolisko M."/>
            <person name="Husnik F."/>
            <person name="Keeling P."/>
            <person name="Hampl V."/>
        </authorList>
    </citation>
    <scope>NUCLEOTIDE SEQUENCE [LARGE SCALE GENOMIC DNA]</scope>
    <source>
        <strain evidence="1">ST1C</strain>
    </source>
</reference>
<name>A0A5J4W5Z9_9EUKA</name>
<protein>
    <submittedName>
        <fullName evidence="1">Uncharacterized protein</fullName>
    </submittedName>
</protein>
<gene>
    <name evidence="1" type="ORF">EZS28_014127</name>
</gene>
<dbReference type="Proteomes" id="UP000324800">
    <property type="component" value="Unassembled WGS sequence"/>
</dbReference>
<comment type="caution">
    <text evidence="1">The sequence shown here is derived from an EMBL/GenBank/DDBJ whole genome shotgun (WGS) entry which is preliminary data.</text>
</comment>